<gene>
    <name evidence="2" type="ORF">WAK64_12720</name>
</gene>
<evidence type="ECO:0000313" key="2">
    <source>
        <dbReference type="EMBL" id="MEI5907919.1"/>
    </source>
</evidence>
<evidence type="ECO:0000313" key="3">
    <source>
        <dbReference type="Proteomes" id="UP001312865"/>
    </source>
</evidence>
<feature type="domain" description="DinB-like" evidence="1">
    <location>
        <begin position="11"/>
        <end position="145"/>
    </location>
</feature>
<dbReference type="Gene3D" id="1.20.120.450">
    <property type="entry name" value="dinb family like domain"/>
    <property type="match status" value="1"/>
</dbReference>
<protein>
    <submittedName>
        <fullName evidence="2">DinB family protein</fullName>
    </submittedName>
</protein>
<dbReference type="SUPFAM" id="SSF109854">
    <property type="entry name" value="DinB/YfiT-like putative metalloenzymes"/>
    <property type="match status" value="1"/>
</dbReference>
<sequence length="157" mass="18495">MKQRHEILFKQLETYRSEMMDVLRHVTAKEASVIPKGFNNNIHWNLGHIYLDQYMWIQAVTMEETVAPESFHAWFGFGTSPADFTEETPTLDELKDLLKQQPDHIKIAYGERLEEEYPPTEMGMHTIEQVLIRTIFHEGMHLQAILDLKKLVNERDI</sequence>
<name>A0ABU8HFH8_9BACI</name>
<reference evidence="2 3" key="1">
    <citation type="journal article" date="2018" name="J. Microbiol.">
        <title>Bacillus spongiae sp. nov., isolated from sponge of Jeju Island.</title>
        <authorList>
            <person name="Lee G.E."/>
            <person name="Im W.T."/>
            <person name="Park J.S."/>
        </authorList>
    </citation>
    <scope>NUCLEOTIDE SEQUENCE [LARGE SCALE GENOMIC DNA]</scope>
    <source>
        <strain evidence="2 3">135PIL107-10</strain>
    </source>
</reference>
<comment type="caution">
    <text evidence="2">The sequence shown here is derived from an EMBL/GenBank/DDBJ whole genome shotgun (WGS) entry which is preliminary data.</text>
</comment>
<organism evidence="2 3">
    <name type="scientific">Bacillus spongiae</name>
    <dbReference type="NCBI Taxonomy" id="2683610"/>
    <lineage>
        <taxon>Bacteria</taxon>
        <taxon>Bacillati</taxon>
        <taxon>Bacillota</taxon>
        <taxon>Bacilli</taxon>
        <taxon>Bacillales</taxon>
        <taxon>Bacillaceae</taxon>
        <taxon>Bacillus</taxon>
    </lineage>
</organism>
<dbReference type="EMBL" id="JBBAXC010000010">
    <property type="protein sequence ID" value="MEI5907919.1"/>
    <property type="molecule type" value="Genomic_DNA"/>
</dbReference>
<dbReference type="InterPro" id="IPR034660">
    <property type="entry name" value="DinB/YfiT-like"/>
</dbReference>
<dbReference type="RefSeq" id="WP_336587363.1">
    <property type="nucleotide sequence ID" value="NZ_JBBAXC010000010.1"/>
</dbReference>
<dbReference type="InterPro" id="IPR024775">
    <property type="entry name" value="DinB-like"/>
</dbReference>
<proteinExistence type="predicted"/>
<accession>A0ABU8HFH8</accession>
<dbReference type="Pfam" id="PF12867">
    <property type="entry name" value="DinB_2"/>
    <property type="match status" value="1"/>
</dbReference>
<dbReference type="Proteomes" id="UP001312865">
    <property type="component" value="Unassembled WGS sequence"/>
</dbReference>
<evidence type="ECO:0000259" key="1">
    <source>
        <dbReference type="Pfam" id="PF12867"/>
    </source>
</evidence>
<keyword evidence="3" id="KW-1185">Reference proteome</keyword>